<accession>A0A0N4UGT4</accession>
<proteinExistence type="predicted"/>
<evidence type="ECO:0000313" key="1">
    <source>
        <dbReference type="EMBL" id="VDN59773.1"/>
    </source>
</evidence>
<organism evidence="2 4">
    <name type="scientific">Dracunculus medinensis</name>
    <name type="common">Guinea worm</name>
    <dbReference type="NCBI Taxonomy" id="318479"/>
    <lineage>
        <taxon>Eukaryota</taxon>
        <taxon>Metazoa</taxon>
        <taxon>Ecdysozoa</taxon>
        <taxon>Nematoda</taxon>
        <taxon>Chromadorea</taxon>
        <taxon>Rhabditida</taxon>
        <taxon>Spirurina</taxon>
        <taxon>Dracunculoidea</taxon>
        <taxon>Dracunculidae</taxon>
        <taxon>Dracunculus</taxon>
    </lineage>
</organism>
<dbReference type="AlphaFoldDB" id="A0A0N4UGT4"/>
<dbReference type="WBParaSite" id="DME_0000672001-mRNA-1">
    <property type="protein sequence ID" value="DME_0000672001-mRNA-1"/>
    <property type="gene ID" value="DME_0000672001"/>
</dbReference>
<protein>
    <submittedName>
        <fullName evidence="4">CLASP_N domain-containing protein</fullName>
    </submittedName>
</protein>
<gene>
    <name evidence="1" type="ORF">DME_LOCUS9746</name>
</gene>
<name>A0A0N4UGT4_DRAME</name>
<reference evidence="1 3" key="2">
    <citation type="submission" date="2018-11" db="EMBL/GenBank/DDBJ databases">
        <authorList>
            <consortium name="Pathogen Informatics"/>
        </authorList>
    </citation>
    <scope>NUCLEOTIDE SEQUENCE [LARGE SCALE GENOMIC DNA]</scope>
</reference>
<keyword evidence="3" id="KW-1185">Reference proteome</keyword>
<reference evidence="4" key="1">
    <citation type="submission" date="2017-02" db="UniProtKB">
        <authorList>
            <consortium name="WormBaseParasite"/>
        </authorList>
    </citation>
    <scope>IDENTIFICATION</scope>
</reference>
<evidence type="ECO:0000313" key="2">
    <source>
        <dbReference type="Proteomes" id="UP000038040"/>
    </source>
</evidence>
<dbReference type="EMBL" id="UYYG01001189">
    <property type="protein sequence ID" value="VDN59773.1"/>
    <property type="molecule type" value="Genomic_DNA"/>
</dbReference>
<evidence type="ECO:0000313" key="4">
    <source>
        <dbReference type="WBParaSite" id="DME_0000672001-mRNA-1"/>
    </source>
</evidence>
<dbReference type="Proteomes" id="UP000274756">
    <property type="component" value="Unassembled WGS sequence"/>
</dbReference>
<dbReference type="Proteomes" id="UP000038040">
    <property type="component" value="Unplaced"/>
</dbReference>
<sequence length="196" mass="21838">MAQFANGKLNLREIIGSMVQDISLVPQVLLKLSMDDVFLQKIVRGLLNKLMLEKSFHKIKQLLQSKCADLILGNCGCPRAVLEVVLNRDSSKRVMECAILLFAALYEAQETRTCAVKLTCKVLKCAKINVVHEIMNKLFGFYNIHISGSESDILKIPFDVLDLHVSMDLMPIICSYTALINGPLSPLSFSPAFSNH</sequence>
<evidence type="ECO:0000313" key="3">
    <source>
        <dbReference type="Proteomes" id="UP000274756"/>
    </source>
</evidence>